<reference evidence="2" key="1">
    <citation type="submission" date="2021-05" db="EMBL/GenBank/DDBJ databases">
        <title>A free-living protist that lacks canonical eukaryotic 1 DNA replication and segregation systems.</title>
        <authorList>
            <person name="Salas-Leiva D.E."/>
            <person name="Tromer E.C."/>
            <person name="Curtis B.A."/>
            <person name="Jerlstrom-Hultqvist J."/>
            <person name="Kolisko M."/>
            <person name="Yi Z."/>
            <person name="Salas-Leiva J.S."/>
            <person name="Gallot-Lavallee L."/>
            <person name="Kops G.J.P.L."/>
            <person name="Archibald J.M."/>
            <person name="Simpson A.G.B."/>
            <person name="Roger A.J."/>
        </authorList>
    </citation>
    <scope>NUCLEOTIDE SEQUENCE</scope>
    <source>
        <strain evidence="2">BICM</strain>
    </source>
</reference>
<feature type="region of interest" description="Disordered" evidence="1">
    <location>
        <begin position="161"/>
        <end position="184"/>
    </location>
</feature>
<dbReference type="EMBL" id="JAHDYR010000003">
    <property type="protein sequence ID" value="KAG9397304.1"/>
    <property type="molecule type" value="Genomic_DNA"/>
</dbReference>
<evidence type="ECO:0000256" key="1">
    <source>
        <dbReference type="SAM" id="MobiDB-lite"/>
    </source>
</evidence>
<name>A0A8J6BBI5_9EUKA</name>
<sequence>MVLSEYRTVSNRALVQRLLEAAGARIANGDNVGCVIDPADEGKPFVNCVLMINGEKYITLRWNEEGGKLYCTNGVHKASFLEILDNVIAEVEAEDAAHHNATLSPTARERVEARRAQAAAQVAAHAAAIEEARVAARAAAIEEARVAARAAAIEEARPEDRAAAIEEARPEDRAAAIEEARPEDRAAAIEEARVAALEAAHAAALRAPPGDIDMEDFERDLQELRLRYNLG</sequence>
<dbReference type="Proteomes" id="UP000717585">
    <property type="component" value="Unassembled WGS sequence"/>
</dbReference>
<organism evidence="2 3">
    <name type="scientific">Carpediemonas membranifera</name>
    <dbReference type="NCBI Taxonomy" id="201153"/>
    <lineage>
        <taxon>Eukaryota</taxon>
        <taxon>Metamonada</taxon>
        <taxon>Carpediemonas-like organisms</taxon>
        <taxon>Carpediemonas</taxon>
    </lineage>
</organism>
<proteinExistence type="predicted"/>
<evidence type="ECO:0000313" key="3">
    <source>
        <dbReference type="Proteomes" id="UP000717585"/>
    </source>
</evidence>
<protein>
    <submittedName>
        <fullName evidence="2">Uncharacterized protein</fullName>
    </submittedName>
</protein>
<accession>A0A8J6BBI5</accession>
<evidence type="ECO:0000313" key="2">
    <source>
        <dbReference type="EMBL" id="KAG9397304.1"/>
    </source>
</evidence>
<dbReference type="AlphaFoldDB" id="A0A8J6BBI5"/>
<comment type="caution">
    <text evidence="2">The sequence shown here is derived from an EMBL/GenBank/DDBJ whole genome shotgun (WGS) entry which is preliminary data.</text>
</comment>
<keyword evidence="3" id="KW-1185">Reference proteome</keyword>
<gene>
    <name evidence="2" type="ORF">J8273_1219</name>
</gene>